<dbReference type="SUPFAM" id="SSF48403">
    <property type="entry name" value="Ankyrin repeat"/>
    <property type="match status" value="1"/>
</dbReference>
<dbReference type="Pfam" id="PF12796">
    <property type="entry name" value="Ank_2"/>
    <property type="match status" value="1"/>
</dbReference>
<evidence type="ECO:0000313" key="1">
    <source>
        <dbReference type="EMBL" id="CCD51112.1"/>
    </source>
</evidence>
<dbReference type="AlphaFoldDB" id="G2YH82"/>
<proteinExistence type="predicted"/>
<dbReference type="HOGENOM" id="CLU_2291265_0_0_1"/>
<dbReference type="Gene3D" id="1.25.40.20">
    <property type="entry name" value="Ankyrin repeat-containing domain"/>
    <property type="match status" value="1"/>
</dbReference>
<organism evidence="1 2">
    <name type="scientific">Botryotinia fuckeliana (strain T4)</name>
    <name type="common">Noble rot fungus</name>
    <name type="synonym">Botrytis cinerea</name>
    <dbReference type="NCBI Taxonomy" id="999810"/>
    <lineage>
        <taxon>Eukaryota</taxon>
        <taxon>Fungi</taxon>
        <taxon>Dikarya</taxon>
        <taxon>Ascomycota</taxon>
        <taxon>Pezizomycotina</taxon>
        <taxon>Leotiomycetes</taxon>
        <taxon>Helotiales</taxon>
        <taxon>Sclerotiniaceae</taxon>
        <taxon>Botrytis</taxon>
    </lineage>
</organism>
<protein>
    <submittedName>
        <fullName evidence="1">Uncharacterized protein</fullName>
    </submittedName>
</protein>
<gene>
    <name evidence="1" type="ORF">BofuT4_P085810.1</name>
</gene>
<dbReference type="EMBL" id="FQ790334">
    <property type="protein sequence ID" value="CCD51112.1"/>
    <property type="molecule type" value="Genomic_DNA"/>
</dbReference>
<sequence>MYFCVFEIKSDKNQQPILKSRFVSLFVPKRRYGQPRIVRALLEAEARTDIKNMNDSFPLHRAVSRGDPETLTELVGRCSEIDLQARDKDKLAPLHIACQFG</sequence>
<dbReference type="InterPro" id="IPR036770">
    <property type="entry name" value="Ankyrin_rpt-contain_sf"/>
</dbReference>
<dbReference type="InterPro" id="IPR002110">
    <property type="entry name" value="Ankyrin_rpt"/>
</dbReference>
<evidence type="ECO:0000313" key="2">
    <source>
        <dbReference type="Proteomes" id="UP000008177"/>
    </source>
</evidence>
<accession>G2YH82</accession>
<name>G2YH82_BOTF4</name>
<dbReference type="InParanoid" id="G2YH82"/>
<reference evidence="2" key="1">
    <citation type="journal article" date="2011" name="PLoS Genet.">
        <title>Genomic analysis of the necrotrophic fungal pathogens Sclerotinia sclerotiorum and Botrytis cinerea.</title>
        <authorList>
            <person name="Amselem J."/>
            <person name="Cuomo C.A."/>
            <person name="van Kan J.A."/>
            <person name="Viaud M."/>
            <person name="Benito E.P."/>
            <person name="Couloux A."/>
            <person name="Coutinho P.M."/>
            <person name="de Vries R.P."/>
            <person name="Dyer P.S."/>
            <person name="Fillinger S."/>
            <person name="Fournier E."/>
            <person name="Gout L."/>
            <person name="Hahn M."/>
            <person name="Kohn L."/>
            <person name="Lapalu N."/>
            <person name="Plummer K.M."/>
            <person name="Pradier J.M."/>
            <person name="Quevillon E."/>
            <person name="Sharon A."/>
            <person name="Simon A."/>
            <person name="ten Have A."/>
            <person name="Tudzynski B."/>
            <person name="Tudzynski P."/>
            <person name="Wincker P."/>
            <person name="Andrew M."/>
            <person name="Anthouard V."/>
            <person name="Beever R.E."/>
            <person name="Beffa R."/>
            <person name="Benoit I."/>
            <person name="Bouzid O."/>
            <person name="Brault B."/>
            <person name="Chen Z."/>
            <person name="Choquer M."/>
            <person name="Collemare J."/>
            <person name="Cotton P."/>
            <person name="Danchin E.G."/>
            <person name="Da Silva C."/>
            <person name="Gautier A."/>
            <person name="Giraud C."/>
            <person name="Giraud T."/>
            <person name="Gonzalez C."/>
            <person name="Grossetete S."/>
            <person name="Guldener U."/>
            <person name="Henrissat B."/>
            <person name="Howlett B.J."/>
            <person name="Kodira C."/>
            <person name="Kretschmer M."/>
            <person name="Lappartient A."/>
            <person name="Leroch M."/>
            <person name="Levis C."/>
            <person name="Mauceli E."/>
            <person name="Neuveglise C."/>
            <person name="Oeser B."/>
            <person name="Pearson M."/>
            <person name="Poulain J."/>
            <person name="Poussereau N."/>
            <person name="Quesneville H."/>
            <person name="Rascle C."/>
            <person name="Schumacher J."/>
            <person name="Segurens B."/>
            <person name="Sexton A."/>
            <person name="Silva E."/>
            <person name="Sirven C."/>
            <person name="Soanes D.M."/>
            <person name="Talbot N.J."/>
            <person name="Templeton M."/>
            <person name="Yandava C."/>
            <person name="Yarden O."/>
            <person name="Zeng Q."/>
            <person name="Rollins J.A."/>
            <person name="Lebrun M.H."/>
            <person name="Dickman M."/>
        </authorList>
    </citation>
    <scope>NUCLEOTIDE SEQUENCE [LARGE SCALE GENOMIC DNA]</scope>
    <source>
        <strain evidence="2">T4</strain>
    </source>
</reference>
<dbReference type="Proteomes" id="UP000008177">
    <property type="component" value="Unplaced contigs"/>
</dbReference>